<name>A0ABY7A269_9PSED</name>
<keyword evidence="2" id="KW-1185">Reference proteome</keyword>
<reference evidence="1" key="1">
    <citation type="submission" date="2022-11" db="EMBL/GenBank/DDBJ databases">
        <title>Pseudomonas triclosanedens sp. nov., a triclosan degrader isolated from activated sludge.</title>
        <authorList>
            <person name="Yin Y."/>
            <person name="Lu Z."/>
        </authorList>
    </citation>
    <scope>NUCLEOTIDE SEQUENCE</scope>
    <source>
        <strain evidence="1">ZM23</strain>
    </source>
</reference>
<proteinExistence type="predicted"/>
<dbReference type="EMBL" id="CP113432">
    <property type="protein sequence ID" value="WAI51287.1"/>
    <property type="molecule type" value="Genomic_DNA"/>
</dbReference>
<dbReference type="SUPFAM" id="SSF56784">
    <property type="entry name" value="HAD-like"/>
    <property type="match status" value="1"/>
</dbReference>
<dbReference type="InterPro" id="IPR036412">
    <property type="entry name" value="HAD-like_sf"/>
</dbReference>
<accession>A0ABY7A269</accession>
<dbReference type="Gene3D" id="3.40.50.1000">
    <property type="entry name" value="HAD superfamily/HAD-like"/>
    <property type="match status" value="1"/>
</dbReference>
<evidence type="ECO:0000313" key="1">
    <source>
        <dbReference type="EMBL" id="WAI51287.1"/>
    </source>
</evidence>
<dbReference type="InterPro" id="IPR023214">
    <property type="entry name" value="HAD_sf"/>
</dbReference>
<sequence>MNTAFEEMDGVLVVDIDGTLCDIKTADQSYAELLPRQSMIDKLREYQSKGYRILLFTARNMKTHGGSLGLINKHTAPVLLEWLAKWDVPYDEILFGKPWPRTKGFYIDDRAVRPDEFLSMSEEEIHKLLGQE</sequence>
<protein>
    <submittedName>
        <fullName evidence="1">Capsular biosynthesis protein</fullName>
    </submittedName>
</protein>
<dbReference type="Proteomes" id="UP001163624">
    <property type="component" value="Chromosome"/>
</dbReference>
<organism evidence="1 2">
    <name type="scientific">Pseudomonas triclosanedens</name>
    <dbReference type="NCBI Taxonomy" id="2961893"/>
    <lineage>
        <taxon>Bacteria</taxon>
        <taxon>Pseudomonadati</taxon>
        <taxon>Pseudomonadota</taxon>
        <taxon>Gammaproteobacteria</taxon>
        <taxon>Pseudomonadales</taxon>
        <taxon>Pseudomonadaceae</taxon>
        <taxon>Pseudomonas</taxon>
    </lineage>
</organism>
<gene>
    <name evidence="1" type="ORF">OU419_08545</name>
</gene>
<dbReference type="RefSeq" id="WP_254471439.1">
    <property type="nucleotide sequence ID" value="NZ_CP113432.1"/>
</dbReference>
<evidence type="ECO:0000313" key="2">
    <source>
        <dbReference type="Proteomes" id="UP001163624"/>
    </source>
</evidence>